<gene>
    <name evidence="1" type="ORF">LLEC1_02230</name>
</gene>
<dbReference type="EMBL" id="LUKN01004262">
    <property type="protein sequence ID" value="OAQ96271.1"/>
    <property type="molecule type" value="Genomic_DNA"/>
</dbReference>
<comment type="caution">
    <text evidence="1">The sequence shown here is derived from an EMBL/GenBank/DDBJ whole genome shotgun (WGS) entry which is preliminary data.</text>
</comment>
<proteinExistence type="predicted"/>
<name>A0A179I350_CORDF</name>
<evidence type="ECO:0000313" key="2">
    <source>
        <dbReference type="Proteomes" id="UP000243081"/>
    </source>
</evidence>
<dbReference type="OrthoDB" id="4869153at2759"/>
<reference evidence="1 2" key="1">
    <citation type="submission" date="2016-03" db="EMBL/GenBank/DDBJ databases">
        <title>Fine-scale spatial genetic structure of a fungal parasite of coffee scale insects.</title>
        <authorList>
            <person name="Jackson D."/>
            <person name="Zemenick K.A."/>
            <person name="Malloure B."/>
            <person name="Quandt C.A."/>
            <person name="James T.Y."/>
        </authorList>
    </citation>
    <scope>NUCLEOTIDE SEQUENCE [LARGE SCALE GENOMIC DNA]</scope>
    <source>
        <strain evidence="1 2">UM487</strain>
    </source>
</reference>
<dbReference type="OMA" id="SNDQASQ"/>
<accession>A0A179I350</accession>
<evidence type="ECO:0000313" key="1">
    <source>
        <dbReference type="EMBL" id="OAQ96271.1"/>
    </source>
</evidence>
<protein>
    <submittedName>
        <fullName evidence="1">Uncharacterized protein</fullName>
    </submittedName>
</protein>
<dbReference type="AlphaFoldDB" id="A0A179I350"/>
<sequence>MASAAKASSQNAFLSLRARLRTPECSSQQFSGRVASAAQLDGSKIQEHLQRELRKVLVAHLSPEKQGDGISAGQNYALLEQLANSLAATGSKLHHQSTREVENVNEAIQSKIDDLSFESTAALAKSAVIYQIIAQPLAEVAESGADGQEGTVSERMALLHEELTSANEKIQSLHEKWQSCVRAEQEAWKRLTDAEHAPQPELRLQDFVDAAEEVMSNGNTKILDIEAEYAEHIQVESLKVMQTLMEG</sequence>
<keyword evidence="2" id="KW-1185">Reference proteome</keyword>
<dbReference type="Proteomes" id="UP000243081">
    <property type="component" value="Unassembled WGS sequence"/>
</dbReference>
<organism evidence="1 2">
    <name type="scientific">Cordyceps confragosa</name>
    <name type="common">Lecanicillium lecanii</name>
    <dbReference type="NCBI Taxonomy" id="2714763"/>
    <lineage>
        <taxon>Eukaryota</taxon>
        <taxon>Fungi</taxon>
        <taxon>Dikarya</taxon>
        <taxon>Ascomycota</taxon>
        <taxon>Pezizomycotina</taxon>
        <taxon>Sordariomycetes</taxon>
        <taxon>Hypocreomycetidae</taxon>
        <taxon>Hypocreales</taxon>
        <taxon>Cordycipitaceae</taxon>
        <taxon>Akanthomyces</taxon>
    </lineage>
</organism>